<organism evidence="3 4">
    <name type="scientific">Isoptericola dokdonensis DS-3</name>
    <dbReference type="NCBI Taxonomy" id="1300344"/>
    <lineage>
        <taxon>Bacteria</taxon>
        <taxon>Bacillati</taxon>
        <taxon>Actinomycetota</taxon>
        <taxon>Actinomycetes</taxon>
        <taxon>Micrococcales</taxon>
        <taxon>Promicromonosporaceae</taxon>
        <taxon>Isoptericola</taxon>
    </lineage>
</organism>
<keyword evidence="2" id="KW-0732">Signal</keyword>
<accession>A0A161HYT5</accession>
<evidence type="ECO:0000313" key="4">
    <source>
        <dbReference type="Proteomes" id="UP000076794"/>
    </source>
</evidence>
<dbReference type="Gene3D" id="3.40.390.10">
    <property type="entry name" value="Collagenase (Catalytic Domain)"/>
    <property type="match status" value="1"/>
</dbReference>
<gene>
    <name evidence="3" type="ORF">I598_2112</name>
</gene>
<evidence type="ECO:0000256" key="1">
    <source>
        <dbReference type="SAM" id="MobiDB-lite"/>
    </source>
</evidence>
<sequence length="446" mass="48118">MSLRTGIVAAAVGALLLVDGAAAVAAPDLREPHGDEPVSWQSKTSSTRTLRAADARTTAASTTASKRVHTLQVVVATPKGMTKSQVARYLRTSDVDRLVDGVARYWREQSANRITFVRTGSVKRIATGDGACRTQQQIIKQVKRGGAQFYGKDWYSSSTRGPGRRAHLVVLYPYRSGDHPGGGRFGSTCGGTVGLGSIPSTTGRNSPGGWSFALAGGPNGAASGQRWSHEQYRRGVATLAHELGHNMGLEHSGVGWCSGKKDGGFRSDRCGAAEGLDPLDLMGADFAARGVPDLSGAQRQRLGVLPTSERRDVKGTRSRTVHLTARDRDTKRPTLVRVRDPRSGETYNIELRRKDPGVSYPWASIPYRASRDYTVRYGVTVSRVAGGRSTWAYPGEHLVVPMGPSSARRSTMREGQTFTTRTGGVKITLQNVSDGKKNARLRIVFR</sequence>
<dbReference type="AlphaFoldDB" id="A0A161HYT5"/>
<dbReference type="GO" id="GO:0008237">
    <property type="term" value="F:metallopeptidase activity"/>
    <property type="evidence" value="ECO:0007669"/>
    <property type="project" value="InterPro"/>
</dbReference>
<dbReference type="OrthoDB" id="3758789at2"/>
<feature type="signal peptide" evidence="2">
    <location>
        <begin position="1"/>
        <end position="25"/>
    </location>
</feature>
<dbReference type="PATRIC" id="fig|1300344.3.peg.2120"/>
<dbReference type="EMBL" id="CP014209">
    <property type="protein sequence ID" value="ANC31653.1"/>
    <property type="molecule type" value="Genomic_DNA"/>
</dbReference>
<dbReference type="RefSeq" id="WP_157557208.1">
    <property type="nucleotide sequence ID" value="NZ_CP014209.1"/>
</dbReference>
<feature type="region of interest" description="Disordered" evidence="1">
    <location>
        <begin position="28"/>
        <end position="52"/>
    </location>
</feature>
<dbReference type="InterPro" id="IPR024079">
    <property type="entry name" value="MetalloPept_cat_dom_sf"/>
</dbReference>
<feature type="chain" id="PRO_5007823446" description="Gametolysin peptidase M11" evidence="2">
    <location>
        <begin position="26"/>
        <end position="446"/>
    </location>
</feature>
<evidence type="ECO:0000256" key="2">
    <source>
        <dbReference type="SAM" id="SignalP"/>
    </source>
</evidence>
<dbReference type="SUPFAM" id="SSF55486">
    <property type="entry name" value="Metalloproteases ('zincins'), catalytic domain"/>
    <property type="match status" value="1"/>
</dbReference>
<keyword evidence="4" id="KW-1185">Reference proteome</keyword>
<protein>
    <recommendedName>
        <fullName evidence="5">Gametolysin peptidase M11</fullName>
    </recommendedName>
</protein>
<proteinExistence type="predicted"/>
<dbReference type="KEGG" id="ido:I598_2112"/>
<reference evidence="3 4" key="1">
    <citation type="submission" date="2016-01" db="EMBL/GenBank/DDBJ databases">
        <title>Complete genome sequence of a soil Actinobacterium, Isoptericola dokdonensis DS-3.</title>
        <authorList>
            <person name="Kwon S.-K."/>
            <person name="Kim J.F."/>
        </authorList>
    </citation>
    <scope>NUCLEOTIDE SEQUENCE [LARGE SCALE GENOMIC DNA]</scope>
    <source>
        <strain evidence="3 4">DS-3</strain>
    </source>
</reference>
<evidence type="ECO:0000313" key="3">
    <source>
        <dbReference type="EMBL" id="ANC31653.1"/>
    </source>
</evidence>
<evidence type="ECO:0008006" key="5">
    <source>
        <dbReference type="Google" id="ProtNLM"/>
    </source>
</evidence>
<name>A0A161HYT5_9MICO</name>
<dbReference type="Proteomes" id="UP000076794">
    <property type="component" value="Chromosome"/>
</dbReference>